<dbReference type="AlphaFoldDB" id="A0AAV2BAW2"/>
<dbReference type="Proteomes" id="UP001497382">
    <property type="component" value="Unassembled WGS sequence"/>
</dbReference>
<comment type="caution">
    <text evidence="1">The sequence shown here is derived from an EMBL/GenBank/DDBJ whole genome shotgun (WGS) entry which is preliminary data.</text>
</comment>
<keyword evidence="2" id="KW-1185">Reference proteome</keyword>
<evidence type="ECO:0000313" key="2">
    <source>
        <dbReference type="Proteomes" id="UP001497382"/>
    </source>
</evidence>
<dbReference type="EMBL" id="CAXIEN010000305">
    <property type="protein sequence ID" value="CAL1292398.1"/>
    <property type="molecule type" value="Genomic_DNA"/>
</dbReference>
<proteinExistence type="predicted"/>
<reference evidence="1 2" key="1">
    <citation type="submission" date="2024-04" db="EMBL/GenBank/DDBJ databases">
        <authorList>
            <person name="Rising A."/>
            <person name="Reimegard J."/>
            <person name="Sonavane S."/>
            <person name="Akerstrom W."/>
            <person name="Nylinder S."/>
            <person name="Hedman E."/>
            <person name="Kallberg Y."/>
        </authorList>
    </citation>
    <scope>NUCLEOTIDE SEQUENCE [LARGE SCALE GENOMIC DNA]</scope>
</reference>
<protein>
    <submittedName>
        <fullName evidence="1">Uncharacterized protein</fullName>
    </submittedName>
</protein>
<sequence>MRVGIIVRISLKAEWIVTIIVRNFEEVAVILTGRPLRTMKMKEIECLKWNPTKQNVEPFLKRVNIQADTRTGVLRYFRSDNCESSALEFCIASSRYRTSLNGRSPRDPYVKRVSQSD</sequence>
<organism evidence="1 2">
    <name type="scientific">Larinioides sclopetarius</name>
    <dbReference type="NCBI Taxonomy" id="280406"/>
    <lineage>
        <taxon>Eukaryota</taxon>
        <taxon>Metazoa</taxon>
        <taxon>Ecdysozoa</taxon>
        <taxon>Arthropoda</taxon>
        <taxon>Chelicerata</taxon>
        <taxon>Arachnida</taxon>
        <taxon>Araneae</taxon>
        <taxon>Araneomorphae</taxon>
        <taxon>Entelegynae</taxon>
        <taxon>Araneoidea</taxon>
        <taxon>Araneidae</taxon>
        <taxon>Larinioides</taxon>
    </lineage>
</organism>
<accession>A0AAV2BAW2</accession>
<gene>
    <name evidence="1" type="ORF">LARSCL_LOCUS17633</name>
</gene>
<name>A0AAV2BAW2_9ARAC</name>
<evidence type="ECO:0000313" key="1">
    <source>
        <dbReference type="EMBL" id="CAL1292398.1"/>
    </source>
</evidence>